<dbReference type="EMBL" id="CAXLJM020000057">
    <property type="protein sequence ID" value="CAL8118913.1"/>
    <property type="molecule type" value="Genomic_DNA"/>
</dbReference>
<dbReference type="CDD" id="cd02947">
    <property type="entry name" value="TRX_family"/>
    <property type="match status" value="1"/>
</dbReference>
<evidence type="ECO:0000313" key="5">
    <source>
        <dbReference type="Proteomes" id="UP001642540"/>
    </source>
</evidence>
<accession>A0ABP1R3C5</accession>
<dbReference type="InterPro" id="IPR017937">
    <property type="entry name" value="Thioredoxin_CS"/>
</dbReference>
<evidence type="ECO:0000256" key="2">
    <source>
        <dbReference type="SAM" id="SignalP"/>
    </source>
</evidence>
<gene>
    <name evidence="4" type="ORF">ODALV1_LOCUS18319</name>
</gene>
<keyword evidence="2" id="KW-0732">Signal</keyword>
<dbReference type="PANTHER" id="PTHR43601:SF3">
    <property type="entry name" value="THIOREDOXIN, MITOCHONDRIAL"/>
    <property type="match status" value="1"/>
</dbReference>
<comment type="similarity">
    <text evidence="1">Belongs to the thioredoxin family.</text>
</comment>
<feature type="domain" description="Thioredoxin" evidence="3">
    <location>
        <begin position="30"/>
        <end position="118"/>
    </location>
</feature>
<dbReference type="Proteomes" id="UP001642540">
    <property type="component" value="Unassembled WGS sequence"/>
</dbReference>
<dbReference type="PROSITE" id="PS00194">
    <property type="entry name" value="THIOREDOXIN_1"/>
    <property type="match status" value="1"/>
</dbReference>
<evidence type="ECO:0000256" key="1">
    <source>
        <dbReference type="ARBA" id="ARBA00008987"/>
    </source>
</evidence>
<dbReference type="Pfam" id="PF00085">
    <property type="entry name" value="Thioredoxin"/>
    <property type="match status" value="1"/>
</dbReference>
<sequence length="131" mass="15035">MVFRTLAVLSVLLCVQLCLSQNRQNILDVYRKEVFQYGVMRNQRPVIAYFTKSTCVPCRNVRNRLEDFARKNSNVMDVAIIDVEKLPELKEELGVRIIPTTRAYYKGNVEGEIKGPSWNGIEKLANELING</sequence>
<feature type="chain" id="PRO_5046375039" description="Thioredoxin domain-containing protein" evidence="2">
    <location>
        <begin position="21"/>
        <end position="131"/>
    </location>
</feature>
<evidence type="ECO:0000259" key="3">
    <source>
        <dbReference type="Pfam" id="PF00085"/>
    </source>
</evidence>
<feature type="signal peptide" evidence="2">
    <location>
        <begin position="1"/>
        <end position="20"/>
    </location>
</feature>
<evidence type="ECO:0000313" key="4">
    <source>
        <dbReference type="EMBL" id="CAL8118913.1"/>
    </source>
</evidence>
<dbReference type="InterPro" id="IPR036249">
    <property type="entry name" value="Thioredoxin-like_sf"/>
</dbReference>
<dbReference type="PANTHER" id="PTHR43601">
    <property type="entry name" value="THIOREDOXIN, MITOCHONDRIAL"/>
    <property type="match status" value="1"/>
</dbReference>
<reference evidence="4 5" key="1">
    <citation type="submission" date="2024-08" db="EMBL/GenBank/DDBJ databases">
        <authorList>
            <person name="Cucini C."/>
            <person name="Frati F."/>
        </authorList>
    </citation>
    <scope>NUCLEOTIDE SEQUENCE [LARGE SCALE GENOMIC DNA]</scope>
</reference>
<protein>
    <recommendedName>
        <fullName evidence="3">Thioredoxin domain-containing protein</fullName>
    </recommendedName>
</protein>
<organism evidence="4 5">
    <name type="scientific">Orchesella dallaii</name>
    <dbReference type="NCBI Taxonomy" id="48710"/>
    <lineage>
        <taxon>Eukaryota</taxon>
        <taxon>Metazoa</taxon>
        <taxon>Ecdysozoa</taxon>
        <taxon>Arthropoda</taxon>
        <taxon>Hexapoda</taxon>
        <taxon>Collembola</taxon>
        <taxon>Entomobryomorpha</taxon>
        <taxon>Entomobryoidea</taxon>
        <taxon>Orchesellidae</taxon>
        <taxon>Orchesellinae</taxon>
        <taxon>Orchesella</taxon>
    </lineage>
</organism>
<dbReference type="InterPro" id="IPR013766">
    <property type="entry name" value="Thioredoxin_domain"/>
</dbReference>
<keyword evidence="5" id="KW-1185">Reference proteome</keyword>
<proteinExistence type="inferred from homology"/>
<name>A0ABP1R3C5_9HEXA</name>
<dbReference type="Gene3D" id="3.40.30.10">
    <property type="entry name" value="Glutaredoxin"/>
    <property type="match status" value="1"/>
</dbReference>
<dbReference type="SUPFAM" id="SSF52833">
    <property type="entry name" value="Thioredoxin-like"/>
    <property type="match status" value="1"/>
</dbReference>
<comment type="caution">
    <text evidence="4">The sequence shown here is derived from an EMBL/GenBank/DDBJ whole genome shotgun (WGS) entry which is preliminary data.</text>
</comment>